<accession>A0ACD5ZG94</accession>
<proteinExistence type="predicted"/>
<reference evidence="1" key="1">
    <citation type="submission" date="2021-05" db="EMBL/GenBank/DDBJ databases">
        <authorList>
            <person name="Scholz U."/>
            <person name="Mascher M."/>
            <person name="Fiebig A."/>
        </authorList>
    </citation>
    <scope>NUCLEOTIDE SEQUENCE [LARGE SCALE GENOMIC DNA]</scope>
</reference>
<organism evidence="1 2">
    <name type="scientific">Avena sativa</name>
    <name type="common">Oat</name>
    <dbReference type="NCBI Taxonomy" id="4498"/>
    <lineage>
        <taxon>Eukaryota</taxon>
        <taxon>Viridiplantae</taxon>
        <taxon>Streptophyta</taxon>
        <taxon>Embryophyta</taxon>
        <taxon>Tracheophyta</taxon>
        <taxon>Spermatophyta</taxon>
        <taxon>Magnoliopsida</taxon>
        <taxon>Liliopsida</taxon>
        <taxon>Poales</taxon>
        <taxon>Poaceae</taxon>
        <taxon>BOP clade</taxon>
        <taxon>Pooideae</taxon>
        <taxon>Poodae</taxon>
        <taxon>Poeae</taxon>
        <taxon>Poeae Chloroplast Group 1 (Aveneae type)</taxon>
        <taxon>Aveninae</taxon>
        <taxon>Avena</taxon>
    </lineage>
</organism>
<keyword evidence="2" id="KW-1185">Reference proteome</keyword>
<protein>
    <submittedName>
        <fullName evidence="1">Uncharacterized protein</fullName>
    </submittedName>
</protein>
<evidence type="ECO:0000313" key="2">
    <source>
        <dbReference type="Proteomes" id="UP001732700"/>
    </source>
</evidence>
<reference evidence="1" key="2">
    <citation type="submission" date="2025-09" db="UniProtKB">
        <authorList>
            <consortium name="EnsemblPlants"/>
        </authorList>
    </citation>
    <scope>IDENTIFICATION</scope>
</reference>
<dbReference type="EnsemblPlants" id="AVESA.00010b.r2.6DG1162960.1">
    <property type="protein sequence ID" value="AVESA.00010b.r2.6DG1162960.1.CDS"/>
    <property type="gene ID" value="AVESA.00010b.r2.6DG1162960"/>
</dbReference>
<dbReference type="Proteomes" id="UP001732700">
    <property type="component" value="Chromosome 6D"/>
</dbReference>
<name>A0ACD5ZG94_AVESA</name>
<evidence type="ECO:0000313" key="1">
    <source>
        <dbReference type="EnsemblPlants" id="AVESA.00010b.r2.6DG1162960.1.CDS"/>
    </source>
</evidence>
<sequence length="225" mass="23977">MAAPSAGGEWDIENDKGFVYKRPRVLYLGGLEDAGAAAPSAPGPPAESVRLQRRRRALLRLRAKYQAEISQWESLASDVLVPLPAPPAAPSGAPSASHLPPSASTAAVSSDHTILDECIAEVEVQEEMLKKASQMCDEINEFCDEYEAALVDAVTALPVWSNTRELVKSLCTPDEQAAVQPVRDDPRDLMNSLCSPAEQAVPAGLEAGIRLNSSYVLVGLVEVSS</sequence>